<evidence type="ECO:0000256" key="5">
    <source>
        <dbReference type="ARBA" id="ARBA00023136"/>
    </source>
</evidence>
<dbReference type="AlphaFoldDB" id="A0A917GWT5"/>
<dbReference type="RefSeq" id="WP_188887815.1">
    <property type="nucleotide sequence ID" value="NZ_BMHY01000001.1"/>
</dbReference>
<keyword evidence="3" id="KW-0309">Germination</keyword>
<dbReference type="Pfam" id="PF25198">
    <property type="entry name" value="Spore_GerAC_N"/>
    <property type="match status" value="1"/>
</dbReference>
<evidence type="ECO:0000256" key="1">
    <source>
        <dbReference type="ARBA" id="ARBA00004635"/>
    </source>
</evidence>
<dbReference type="InterPro" id="IPR008844">
    <property type="entry name" value="Spore_GerAC-like"/>
</dbReference>
<reference evidence="11 12" key="1">
    <citation type="journal article" date="2014" name="Int. J. Syst. Evol. Microbiol.">
        <title>Complete genome sequence of Corynebacterium casei LMG S-19264T (=DSM 44701T), isolated from a smear-ripened cheese.</title>
        <authorList>
            <consortium name="US DOE Joint Genome Institute (JGI-PGF)"/>
            <person name="Walter F."/>
            <person name="Albersmeier A."/>
            <person name="Kalinowski J."/>
            <person name="Ruckert C."/>
        </authorList>
    </citation>
    <scope>NUCLEOTIDE SEQUENCE [LARGE SCALE GENOMIC DNA]</scope>
    <source>
        <strain evidence="11 12">CGMCC 1.15286</strain>
    </source>
</reference>
<organism evidence="11 12">
    <name type="scientific">Paenibacillus radicis</name>
    <name type="common">ex Gao et al. 2016</name>
    <dbReference type="NCBI Taxonomy" id="1737354"/>
    <lineage>
        <taxon>Bacteria</taxon>
        <taxon>Bacillati</taxon>
        <taxon>Bacillota</taxon>
        <taxon>Bacilli</taxon>
        <taxon>Bacillales</taxon>
        <taxon>Paenibacillaceae</taxon>
        <taxon>Paenibacillus</taxon>
    </lineage>
</organism>
<evidence type="ECO:0008006" key="13">
    <source>
        <dbReference type="Google" id="ProtNLM"/>
    </source>
</evidence>
<dbReference type="Gene3D" id="3.30.300.210">
    <property type="entry name" value="Nutrient germinant receptor protein C, domain 3"/>
    <property type="match status" value="1"/>
</dbReference>
<comment type="similarity">
    <text evidence="2">Belongs to the GerABKC lipoprotein family.</text>
</comment>
<evidence type="ECO:0000256" key="8">
    <source>
        <dbReference type="SAM" id="Coils"/>
    </source>
</evidence>
<evidence type="ECO:0000256" key="3">
    <source>
        <dbReference type="ARBA" id="ARBA00022544"/>
    </source>
</evidence>
<keyword evidence="5" id="KW-0472">Membrane</keyword>
<evidence type="ECO:0000256" key="7">
    <source>
        <dbReference type="ARBA" id="ARBA00023288"/>
    </source>
</evidence>
<evidence type="ECO:0000313" key="11">
    <source>
        <dbReference type="EMBL" id="GGG59136.1"/>
    </source>
</evidence>
<dbReference type="InterPro" id="IPR046953">
    <property type="entry name" value="Spore_GerAC-like_C"/>
</dbReference>
<dbReference type="NCBIfam" id="TIGR02887">
    <property type="entry name" value="spore_ger_x_C"/>
    <property type="match status" value="1"/>
</dbReference>
<keyword evidence="6" id="KW-0564">Palmitate</keyword>
<dbReference type="InterPro" id="IPR057336">
    <property type="entry name" value="GerAC_N"/>
</dbReference>
<evidence type="ECO:0000259" key="10">
    <source>
        <dbReference type="Pfam" id="PF25198"/>
    </source>
</evidence>
<comment type="caution">
    <text evidence="11">The sequence shown here is derived from an EMBL/GenBank/DDBJ whole genome shotgun (WGS) entry which is preliminary data.</text>
</comment>
<dbReference type="InterPro" id="IPR038501">
    <property type="entry name" value="Spore_GerAC_C_sf"/>
</dbReference>
<evidence type="ECO:0000313" key="12">
    <source>
        <dbReference type="Proteomes" id="UP000600247"/>
    </source>
</evidence>
<keyword evidence="4" id="KW-0732">Signal</keyword>
<sequence>MNVKRRIWKHKLVVSITALLCLTGCWDMIEVNQLAIVNFVGMDLNPEQGGSTFYYQIINPTGIAAQKTSGINAPVYTYSIRTFDSTENPSKLTDGISKKPFFDHYNAMVVTERAARKGLIDQLNFLEKQNNRQSTIPMIITDSPLAAIMRTYTSLERLPGRNARLIINNGTYQTGEASPRSQVKHVVENLESTVLTVLPIISLSGEDVASTDTKKYETIDANKGSFILKGGALIKQGKMIGRLKSSEMPYYNLLNGQIHMFHQSVPLNEGHVDLRSEDFTIRKKLVMENGKPVLRIQLKAEVHMENNTQNAKLDEANLKEIESQLDKALQDKCARLFEKTKKNDWDITGLEAMIKQKRGQQWAAAKRNPESWKETQLVLTTQFIIQTFGNTLDPYKTR</sequence>
<keyword evidence="12" id="KW-1185">Reference proteome</keyword>
<dbReference type="EMBL" id="BMHY01000001">
    <property type="protein sequence ID" value="GGG59136.1"/>
    <property type="molecule type" value="Genomic_DNA"/>
</dbReference>
<comment type="subcellular location">
    <subcellularLocation>
        <location evidence="1">Membrane</location>
        <topology evidence="1">Lipid-anchor</topology>
    </subcellularLocation>
</comment>
<evidence type="ECO:0000256" key="6">
    <source>
        <dbReference type="ARBA" id="ARBA00023139"/>
    </source>
</evidence>
<feature type="domain" description="Spore germination GerAC-like C-terminal" evidence="9">
    <location>
        <begin position="230"/>
        <end position="374"/>
    </location>
</feature>
<keyword evidence="7" id="KW-0449">Lipoprotein</keyword>
<evidence type="ECO:0000256" key="4">
    <source>
        <dbReference type="ARBA" id="ARBA00022729"/>
    </source>
</evidence>
<dbReference type="GO" id="GO:0016020">
    <property type="term" value="C:membrane"/>
    <property type="evidence" value="ECO:0007669"/>
    <property type="project" value="UniProtKB-SubCell"/>
</dbReference>
<evidence type="ECO:0000259" key="9">
    <source>
        <dbReference type="Pfam" id="PF05504"/>
    </source>
</evidence>
<dbReference type="Pfam" id="PF05504">
    <property type="entry name" value="Spore_GerAC"/>
    <property type="match status" value="1"/>
</dbReference>
<accession>A0A917GWT5</accession>
<dbReference type="GO" id="GO:0009847">
    <property type="term" value="P:spore germination"/>
    <property type="evidence" value="ECO:0007669"/>
    <property type="project" value="InterPro"/>
</dbReference>
<proteinExistence type="inferred from homology"/>
<feature type="domain" description="Spore germination protein N-terminal" evidence="10">
    <location>
        <begin position="27"/>
        <end position="202"/>
    </location>
</feature>
<protein>
    <recommendedName>
        <fullName evidence="13">Ger(X)C family spore germination protein</fullName>
    </recommendedName>
</protein>
<dbReference type="PANTHER" id="PTHR35789:SF1">
    <property type="entry name" value="SPORE GERMINATION PROTEIN B3"/>
    <property type="match status" value="1"/>
</dbReference>
<dbReference type="PANTHER" id="PTHR35789">
    <property type="entry name" value="SPORE GERMINATION PROTEIN B3"/>
    <property type="match status" value="1"/>
</dbReference>
<feature type="coiled-coil region" evidence="8">
    <location>
        <begin position="304"/>
        <end position="331"/>
    </location>
</feature>
<name>A0A917GWT5_9BACL</name>
<keyword evidence="8" id="KW-0175">Coiled coil</keyword>
<gene>
    <name evidence="11" type="ORF">GCM10010918_10360</name>
</gene>
<evidence type="ECO:0000256" key="2">
    <source>
        <dbReference type="ARBA" id="ARBA00007886"/>
    </source>
</evidence>
<dbReference type="Proteomes" id="UP000600247">
    <property type="component" value="Unassembled WGS sequence"/>
</dbReference>